<dbReference type="RefSeq" id="WP_088520992.1">
    <property type="nucleotide sequence ID" value="NZ_FYDG01000005.1"/>
</dbReference>
<dbReference type="EMBL" id="FYDG01000005">
    <property type="protein sequence ID" value="SNB73829.1"/>
    <property type="molecule type" value="Genomic_DNA"/>
</dbReference>
<dbReference type="InterPro" id="IPR004090">
    <property type="entry name" value="Chemotax_Me-accpt_rcpt"/>
</dbReference>
<evidence type="ECO:0000256" key="3">
    <source>
        <dbReference type="PROSITE-ProRule" id="PRU00284"/>
    </source>
</evidence>
<dbReference type="InterPro" id="IPR004089">
    <property type="entry name" value="MCPsignal_dom"/>
</dbReference>
<keyword evidence="1 3" id="KW-0807">Transducer</keyword>
<dbReference type="PRINTS" id="PR00260">
    <property type="entry name" value="CHEMTRNSDUCR"/>
</dbReference>
<dbReference type="Gene3D" id="1.20.120.30">
    <property type="entry name" value="Aspartate receptor, ligand-binding domain"/>
    <property type="match status" value="1"/>
</dbReference>
<dbReference type="Pfam" id="PF13682">
    <property type="entry name" value="CZB"/>
    <property type="match status" value="1"/>
</dbReference>
<evidence type="ECO:0000259" key="4">
    <source>
        <dbReference type="PROSITE" id="PS50111"/>
    </source>
</evidence>
<gene>
    <name evidence="5" type="ORF">SAMN06265338_105226</name>
</gene>
<protein>
    <submittedName>
        <fullName evidence="5">Methyl-accepting chemotaxis sensory transducer</fullName>
    </submittedName>
</protein>
<dbReference type="PANTHER" id="PTHR32089:SF112">
    <property type="entry name" value="LYSOZYME-LIKE PROTEIN-RELATED"/>
    <property type="match status" value="1"/>
</dbReference>
<reference evidence="6" key="1">
    <citation type="submission" date="2017-06" db="EMBL/GenBank/DDBJ databases">
        <authorList>
            <person name="Varghese N."/>
            <person name="Submissions S."/>
        </authorList>
    </citation>
    <scope>NUCLEOTIDE SEQUENCE [LARGE SCALE GENOMIC DNA]</scope>
    <source>
        <strain evidence="6">DSM 137</strain>
    </source>
</reference>
<dbReference type="GO" id="GO:0006935">
    <property type="term" value="P:chemotaxis"/>
    <property type="evidence" value="ECO:0007669"/>
    <property type="project" value="InterPro"/>
</dbReference>
<dbReference type="Pfam" id="PF00015">
    <property type="entry name" value="MCPsignal"/>
    <property type="match status" value="1"/>
</dbReference>
<evidence type="ECO:0000313" key="5">
    <source>
        <dbReference type="EMBL" id="SNB73829.1"/>
    </source>
</evidence>
<dbReference type="InterPro" id="IPR025991">
    <property type="entry name" value="Chemoreceptor_zinc-bind_dom"/>
</dbReference>
<evidence type="ECO:0000256" key="2">
    <source>
        <dbReference type="ARBA" id="ARBA00029447"/>
    </source>
</evidence>
<dbReference type="PANTHER" id="PTHR32089">
    <property type="entry name" value="METHYL-ACCEPTING CHEMOTAXIS PROTEIN MCPB"/>
    <property type="match status" value="1"/>
</dbReference>
<accession>A0A212RMS6</accession>
<dbReference type="SMART" id="SM00283">
    <property type="entry name" value="MA"/>
    <property type="match status" value="1"/>
</dbReference>
<evidence type="ECO:0000256" key="1">
    <source>
        <dbReference type="ARBA" id="ARBA00023224"/>
    </source>
</evidence>
<dbReference type="SUPFAM" id="SSF58104">
    <property type="entry name" value="Methyl-accepting chemotaxis protein (MCP) signaling domain"/>
    <property type="match status" value="1"/>
</dbReference>
<dbReference type="GO" id="GO:0004888">
    <property type="term" value="F:transmembrane signaling receptor activity"/>
    <property type="evidence" value="ECO:0007669"/>
    <property type="project" value="InterPro"/>
</dbReference>
<dbReference type="OrthoDB" id="4514964at2"/>
<organism evidence="5 6">
    <name type="scientific">Rhodoblastus acidophilus</name>
    <name type="common">Rhodopseudomonas acidophila</name>
    <dbReference type="NCBI Taxonomy" id="1074"/>
    <lineage>
        <taxon>Bacteria</taxon>
        <taxon>Pseudomonadati</taxon>
        <taxon>Pseudomonadota</taxon>
        <taxon>Alphaproteobacteria</taxon>
        <taxon>Hyphomicrobiales</taxon>
        <taxon>Rhodoblastaceae</taxon>
        <taxon>Rhodoblastus</taxon>
    </lineage>
</organism>
<dbReference type="GO" id="GO:0007165">
    <property type="term" value="P:signal transduction"/>
    <property type="evidence" value="ECO:0007669"/>
    <property type="project" value="UniProtKB-KW"/>
</dbReference>
<feature type="domain" description="Methyl-accepting transducer" evidence="4">
    <location>
        <begin position="73"/>
        <end position="309"/>
    </location>
</feature>
<dbReference type="Proteomes" id="UP000198418">
    <property type="component" value="Unassembled WGS sequence"/>
</dbReference>
<comment type="similarity">
    <text evidence="2">Belongs to the methyl-accepting chemotaxis (MCP) protein family.</text>
</comment>
<sequence>MLNLLRPKRPEIALLDPGPPQEHRSALLQAIAEAVYRLRAGLTPSGPLPDPVGAAAMALFDALQARDEANLKRTVGLSIQASEAMASFSRTTVEVRDIEALVQSMASALQRLDGSMKNLDAVGGQTRTVMLESAQLVREGAEAVGASTASVEQIGEALRKLADRAAALTQATAQITEIVGNIDAIASQTNMLALNATIEAARAGESGRGFAVVAQEVKALSGQTARATEDIRRRIDRLRGDTDGLGSCVADAETAMERCRRINADAHAKMSAVEETRESTAERMGDLFRILGEQTDATSQLAATATSISAKLAKTVQYSHAAVAACKQSETLVEEQLADFDNRKPRDYILHRAKSDHLLWKKRLNEMLAGVSRLEASELADHRSCRLGKWYYGDVEPAIRRLPAFAALERPHEAVHVHGKRAAELFARGDHAGAYAEVEKMEAVSTEVIRLLDQLIAR</sequence>
<dbReference type="GO" id="GO:0016020">
    <property type="term" value="C:membrane"/>
    <property type="evidence" value="ECO:0007669"/>
    <property type="project" value="InterPro"/>
</dbReference>
<dbReference type="Gene3D" id="1.10.287.950">
    <property type="entry name" value="Methyl-accepting chemotaxis protein"/>
    <property type="match status" value="1"/>
</dbReference>
<dbReference type="AlphaFoldDB" id="A0A212RMS6"/>
<evidence type="ECO:0000313" key="6">
    <source>
        <dbReference type="Proteomes" id="UP000198418"/>
    </source>
</evidence>
<name>A0A212RMS6_RHOAC</name>
<keyword evidence="6" id="KW-1185">Reference proteome</keyword>
<proteinExistence type="inferred from homology"/>
<dbReference type="PROSITE" id="PS50111">
    <property type="entry name" value="CHEMOTAXIS_TRANSDUC_2"/>
    <property type="match status" value="1"/>
</dbReference>